<accession>A0A1C3EIY0</accession>
<dbReference type="STRING" id="1080227.A8L45_11265"/>
<evidence type="ECO:0000256" key="4">
    <source>
        <dbReference type="RuleBase" id="RU004514"/>
    </source>
</evidence>
<comment type="cofactor">
    <cofactor evidence="3">
        <name>pyridoxal 5'-phosphate</name>
        <dbReference type="ChEBI" id="CHEBI:597326"/>
    </cofactor>
</comment>
<dbReference type="PANTHER" id="PTHR10146:SF14">
    <property type="entry name" value="PYRIDOXAL PHOSPHATE HOMEOSTASIS PROTEIN"/>
    <property type="match status" value="1"/>
</dbReference>
<dbReference type="SUPFAM" id="SSF51419">
    <property type="entry name" value="PLP-binding barrel"/>
    <property type="match status" value="1"/>
</dbReference>
<dbReference type="HAMAP" id="MF_02087">
    <property type="entry name" value="PLP_homeostasis"/>
    <property type="match status" value="1"/>
</dbReference>
<evidence type="ECO:0000256" key="2">
    <source>
        <dbReference type="HAMAP-Rule" id="MF_02087"/>
    </source>
</evidence>
<dbReference type="RefSeq" id="WP_068902274.1">
    <property type="nucleotide sequence ID" value="NZ_JBHUIF010000019.1"/>
</dbReference>
<comment type="caution">
    <text evidence="6">The sequence shown here is derived from an EMBL/GenBank/DDBJ whole genome shotgun (WGS) entry which is preliminary data.</text>
</comment>
<reference evidence="6 7" key="1">
    <citation type="submission" date="2016-05" db="EMBL/GenBank/DDBJ databases">
        <title>Genomic Taxonomy of the Vibrionaceae.</title>
        <authorList>
            <person name="Gomez-Gil B."/>
            <person name="Enciso-Ibarra J."/>
        </authorList>
    </citation>
    <scope>NUCLEOTIDE SEQUENCE [LARGE SCALE GENOMIC DNA]</scope>
    <source>
        <strain evidence="6 7">CAIM 1920</strain>
    </source>
</reference>
<evidence type="ECO:0000313" key="6">
    <source>
        <dbReference type="EMBL" id="ODA33190.1"/>
    </source>
</evidence>
<dbReference type="NCBIfam" id="TIGR00044">
    <property type="entry name" value="YggS family pyridoxal phosphate-dependent enzyme"/>
    <property type="match status" value="1"/>
</dbReference>
<protein>
    <recommendedName>
        <fullName evidence="2">Pyridoxal phosphate homeostasis protein</fullName>
        <shortName evidence="2">PLP homeostasis protein</shortName>
    </recommendedName>
</protein>
<name>A0A1C3EIY0_9GAMM</name>
<comment type="similarity">
    <text evidence="2 4">Belongs to the pyridoxal phosphate-binding protein YggS/PROSC family.</text>
</comment>
<dbReference type="EMBL" id="LYBM01000018">
    <property type="protein sequence ID" value="ODA33190.1"/>
    <property type="molecule type" value="Genomic_DNA"/>
</dbReference>
<organism evidence="6 7">
    <name type="scientific">Veronia pacifica</name>
    <dbReference type="NCBI Taxonomy" id="1080227"/>
    <lineage>
        <taxon>Bacteria</taxon>
        <taxon>Pseudomonadati</taxon>
        <taxon>Pseudomonadota</taxon>
        <taxon>Gammaproteobacteria</taxon>
        <taxon>Vibrionales</taxon>
        <taxon>Vibrionaceae</taxon>
        <taxon>Veronia</taxon>
    </lineage>
</organism>
<keyword evidence="1 2" id="KW-0663">Pyridoxal phosphate</keyword>
<dbReference type="Pfam" id="PF01168">
    <property type="entry name" value="Ala_racemase_N"/>
    <property type="match status" value="1"/>
</dbReference>
<dbReference type="InterPro" id="IPR011078">
    <property type="entry name" value="PyrdxlP_homeostasis"/>
</dbReference>
<comment type="function">
    <text evidence="2">Pyridoxal 5'-phosphate (PLP)-binding protein, which is involved in PLP homeostasis.</text>
</comment>
<dbReference type="Gene3D" id="3.20.20.10">
    <property type="entry name" value="Alanine racemase"/>
    <property type="match status" value="1"/>
</dbReference>
<dbReference type="AlphaFoldDB" id="A0A1C3EIY0"/>
<evidence type="ECO:0000256" key="1">
    <source>
        <dbReference type="ARBA" id="ARBA00022898"/>
    </source>
</evidence>
<dbReference type="Proteomes" id="UP000094936">
    <property type="component" value="Unassembled WGS sequence"/>
</dbReference>
<sequence length="239" mass="26432">MCSIKQNLLQVTDQINVAARKCGRDEQTITLMAVSKTKPASDIEQAVEAGHRCFGENYVQEGVEKVQYFNTKELTLDWHFIGPIQSNKSRLIAEHFGWVHTIDRLKIAKRLSDQRPDTMPPLQVLIQVNTSGEASKAGVSLEEVEALAEQIDSLSGLILRGLMCIPQPESDYQRQMEAFAPLSALFNKMRSSRDSFDTLSMGMSGDLDAAIASGSTMVRIGTAIFGARDYSNKNSDTKN</sequence>
<dbReference type="OrthoDB" id="9804072at2"/>
<evidence type="ECO:0000313" key="7">
    <source>
        <dbReference type="Proteomes" id="UP000094936"/>
    </source>
</evidence>
<dbReference type="PANTHER" id="PTHR10146">
    <property type="entry name" value="PROLINE SYNTHETASE CO-TRANSCRIBED BACTERIAL HOMOLOG PROTEIN"/>
    <property type="match status" value="1"/>
</dbReference>
<dbReference type="GO" id="GO:0030170">
    <property type="term" value="F:pyridoxal phosphate binding"/>
    <property type="evidence" value="ECO:0007669"/>
    <property type="project" value="UniProtKB-UniRule"/>
</dbReference>
<proteinExistence type="inferred from homology"/>
<dbReference type="FunFam" id="3.20.20.10:FF:000004">
    <property type="entry name" value="Pyridoxal phosphate homeostasis protein"/>
    <property type="match status" value="1"/>
</dbReference>
<evidence type="ECO:0000259" key="5">
    <source>
        <dbReference type="Pfam" id="PF01168"/>
    </source>
</evidence>
<dbReference type="PROSITE" id="PS01211">
    <property type="entry name" value="UPF0001"/>
    <property type="match status" value="1"/>
</dbReference>
<dbReference type="CDD" id="cd06824">
    <property type="entry name" value="PLPDE_III_Yggs_like"/>
    <property type="match status" value="1"/>
</dbReference>
<keyword evidence="7" id="KW-1185">Reference proteome</keyword>
<dbReference type="InterPro" id="IPR001608">
    <property type="entry name" value="Ala_racemase_N"/>
</dbReference>
<gene>
    <name evidence="6" type="ORF">A8L45_11265</name>
</gene>
<dbReference type="PIRSF" id="PIRSF004848">
    <property type="entry name" value="YBL036c_PLPDEIII"/>
    <property type="match status" value="1"/>
</dbReference>
<feature type="modified residue" description="N6-(pyridoxal phosphate)lysine" evidence="2 3">
    <location>
        <position position="36"/>
    </location>
</feature>
<feature type="domain" description="Alanine racemase N-terminal" evidence="5">
    <location>
        <begin position="13"/>
        <end position="228"/>
    </location>
</feature>
<evidence type="ECO:0000256" key="3">
    <source>
        <dbReference type="PIRSR" id="PIRSR004848-1"/>
    </source>
</evidence>
<dbReference type="InterPro" id="IPR029066">
    <property type="entry name" value="PLP-binding_barrel"/>
</dbReference>